<organism evidence="2">
    <name type="scientific">Phaffia rhodozyma</name>
    <name type="common">Yeast</name>
    <name type="synonym">Xanthophyllomyces dendrorhous</name>
    <dbReference type="NCBI Taxonomy" id="264483"/>
    <lineage>
        <taxon>Eukaryota</taxon>
        <taxon>Fungi</taxon>
        <taxon>Dikarya</taxon>
        <taxon>Basidiomycota</taxon>
        <taxon>Agaricomycotina</taxon>
        <taxon>Tremellomycetes</taxon>
        <taxon>Cystofilobasidiales</taxon>
        <taxon>Mrakiaceae</taxon>
        <taxon>Phaffia</taxon>
    </lineage>
</organism>
<feature type="region of interest" description="Disordered" evidence="1">
    <location>
        <begin position="220"/>
        <end position="239"/>
    </location>
</feature>
<proteinExistence type="predicted"/>
<dbReference type="AlphaFoldDB" id="A0A0F7SXC0"/>
<sequence length="480" mass="53425">MSVQKQVRRTAQSISCRSNTIQSVPLRYDMNPIHLARQLAPLKPRTKHDLIELCKGGYIHIMRNLNVRSLRYIADYPKANTGYWSQGVHPTVGYMTGYVLWAKQNLQKLPSMATSAYGLPTKLKKPHVSTRPLTSSSETTDLDYFEQSSSHQSRTDAKTGSHDQTSVQYANTASIFHPASLMDSSLVRPKPSTRSMSDLSTRTVNPSTFLSPDSSELLSLPSSSSINQATSSSSSSTLISSTPPASLLTMSDLVALSKSAQTDPKIYRTQFRNMPIFQPSLQGTFPAVSISLRSRIDHYVSRLRPQLSQRDRIIVWNYLECWGPALLEDKLKAAVGLLTPEEMDESEQWFLQMLGSALDGDRENYKAGIGSAFLNVDLRDVANLKISRLTPISTFGMVVGNVNKYIDVQDGHAKQLILFWLQDMLTAAPLKVKIYLHENALNKVEIPRVGTKVQLHGVYIGQKNVNSSHFLFGSAKSILF</sequence>
<feature type="region of interest" description="Disordered" evidence="1">
    <location>
        <begin position="184"/>
        <end position="212"/>
    </location>
</feature>
<feature type="compositionally biased region" description="Polar residues" evidence="1">
    <location>
        <begin position="192"/>
        <end position="209"/>
    </location>
</feature>
<accession>A0A0F7SXC0</accession>
<evidence type="ECO:0000256" key="1">
    <source>
        <dbReference type="SAM" id="MobiDB-lite"/>
    </source>
</evidence>
<evidence type="ECO:0000313" key="2">
    <source>
        <dbReference type="EMBL" id="CED85349.1"/>
    </source>
</evidence>
<protein>
    <submittedName>
        <fullName evidence="2">Uncharacterized protein</fullName>
    </submittedName>
</protein>
<name>A0A0F7SXC0_PHARH</name>
<reference evidence="2" key="1">
    <citation type="submission" date="2014-08" db="EMBL/GenBank/DDBJ databases">
        <authorList>
            <person name="Sharma Rahul"/>
            <person name="Thines Marco"/>
        </authorList>
    </citation>
    <scope>NUCLEOTIDE SEQUENCE</scope>
</reference>
<dbReference type="EMBL" id="LN483332">
    <property type="protein sequence ID" value="CED85349.1"/>
    <property type="molecule type" value="Genomic_DNA"/>
</dbReference>
<feature type="region of interest" description="Disordered" evidence="1">
    <location>
        <begin position="123"/>
        <end position="164"/>
    </location>
</feature>